<evidence type="ECO:0000313" key="3">
    <source>
        <dbReference type="WBParaSite" id="jg7646"/>
    </source>
</evidence>
<accession>A0A915EN00</accession>
<organism evidence="2 3">
    <name type="scientific">Ditylenchus dipsaci</name>
    <dbReference type="NCBI Taxonomy" id="166011"/>
    <lineage>
        <taxon>Eukaryota</taxon>
        <taxon>Metazoa</taxon>
        <taxon>Ecdysozoa</taxon>
        <taxon>Nematoda</taxon>
        <taxon>Chromadorea</taxon>
        <taxon>Rhabditida</taxon>
        <taxon>Tylenchina</taxon>
        <taxon>Tylenchomorpha</taxon>
        <taxon>Sphaerularioidea</taxon>
        <taxon>Anguinidae</taxon>
        <taxon>Anguininae</taxon>
        <taxon>Ditylenchus</taxon>
    </lineage>
</organism>
<feature type="chain" id="PRO_5036836154" evidence="1">
    <location>
        <begin position="21"/>
        <end position="234"/>
    </location>
</feature>
<evidence type="ECO:0000313" key="2">
    <source>
        <dbReference type="Proteomes" id="UP000887574"/>
    </source>
</evidence>
<evidence type="ECO:0000256" key="1">
    <source>
        <dbReference type="SAM" id="SignalP"/>
    </source>
</evidence>
<proteinExistence type="predicted"/>
<protein>
    <submittedName>
        <fullName evidence="3">Uncharacterized protein</fullName>
    </submittedName>
</protein>
<dbReference type="WBParaSite" id="jg7646">
    <property type="protein sequence ID" value="jg7646"/>
    <property type="gene ID" value="jg7646"/>
</dbReference>
<feature type="signal peptide" evidence="1">
    <location>
        <begin position="1"/>
        <end position="20"/>
    </location>
</feature>
<reference evidence="3" key="1">
    <citation type="submission" date="2022-11" db="UniProtKB">
        <authorList>
            <consortium name="WormBaseParasite"/>
        </authorList>
    </citation>
    <scope>IDENTIFICATION</scope>
</reference>
<dbReference type="Proteomes" id="UP000887574">
    <property type="component" value="Unplaced"/>
</dbReference>
<keyword evidence="1" id="KW-0732">Signal</keyword>
<keyword evidence="2" id="KW-1185">Reference proteome</keyword>
<sequence length="234" mass="26423">MIIGSIQVFLFCSFIILATSRLINNHENKDEYIAISGEEITVPTINNYMTEGYKKLLNGDKCPQFSFQIAFASPETTYNNDTFFCEPGSSAIQLSVYMDCYARYLGCYPKLPKFPSLGRYSPCRYAIIKEARKSVIDYDVLSDVFEYFTGCTLQQFSEGNCTRDIMKKAKKANTKVNISKSSSKVIIDTGRGSLLGETTYNSQMTVKSTDDYLSVHIADYSNKLTVNFSMKMVK</sequence>
<dbReference type="AlphaFoldDB" id="A0A915EN00"/>
<name>A0A915EN00_9BILA</name>